<gene>
    <name evidence="1" type="ORF">NG800_008095</name>
</gene>
<dbReference type="InterPro" id="IPR045738">
    <property type="entry name" value="DUF6088"/>
</dbReference>
<dbReference type="RefSeq" id="WP_063970048.1">
    <property type="nucleotide sequence ID" value="NZ_JAMXLT020000012.1"/>
</dbReference>
<proteinExistence type="predicted"/>
<keyword evidence="2" id="KW-1185">Reference proteome</keyword>
<name>A0ABU4JH22_9FLAO</name>
<reference evidence="1 2" key="1">
    <citation type="submission" date="2023-11" db="EMBL/GenBank/DDBJ databases">
        <title>First isolation, identification, and characterization of non-pathogenic Epilithonimonas ginsengisoli isolated from diseased farmed rainbow trout (Oncorhynchus mykiss) in Chile.</title>
        <authorList>
            <person name="Miranda C.D."/>
            <person name="Irgang R."/>
            <person name="Concha C."/>
            <person name="Rojas R."/>
            <person name="Avendano R."/>
        </authorList>
    </citation>
    <scope>NUCLEOTIDE SEQUENCE [LARGE SCALE GENOMIC DNA]</scope>
    <source>
        <strain evidence="1 2">FP99</strain>
    </source>
</reference>
<organism evidence="1 2">
    <name type="scientific">Epilithonimonas ginsengisoli</name>
    <dbReference type="NCBI Taxonomy" id="1245592"/>
    <lineage>
        <taxon>Bacteria</taxon>
        <taxon>Pseudomonadati</taxon>
        <taxon>Bacteroidota</taxon>
        <taxon>Flavobacteriia</taxon>
        <taxon>Flavobacteriales</taxon>
        <taxon>Weeksellaceae</taxon>
        <taxon>Chryseobacterium group</taxon>
        <taxon>Epilithonimonas</taxon>
    </lineage>
</organism>
<accession>A0ABU4JH22</accession>
<evidence type="ECO:0000313" key="1">
    <source>
        <dbReference type="EMBL" id="MDW8548868.1"/>
    </source>
</evidence>
<evidence type="ECO:0000313" key="2">
    <source>
        <dbReference type="Proteomes" id="UP001204439"/>
    </source>
</evidence>
<dbReference type="Proteomes" id="UP001204439">
    <property type="component" value="Unassembled WGS sequence"/>
</dbReference>
<protein>
    <submittedName>
        <fullName evidence="1">DUF6088 family protein</fullName>
    </submittedName>
</protein>
<sequence length="203" mass="23006">MKSIDNKILDKIKKAKRGSLFYTEDFLSFGNYKAVSKALERLVNEKKVCRVARGIFSILEQDPHLGEIMPTAEKITESIRKRDKARIILIGVLSLNKLGLSSQVPMNLVYHTDGSARTVKVGNRNIVFKKASPKNLAVIGNISGIVIQALRERGKDNVTDDEIQTVLNHLKNEELYRLEHDIKLAPEWIRVIMRKALTNSNEK</sequence>
<dbReference type="Pfam" id="PF19570">
    <property type="entry name" value="DUF6088"/>
    <property type="match status" value="1"/>
</dbReference>
<comment type="caution">
    <text evidence="1">The sequence shown here is derived from an EMBL/GenBank/DDBJ whole genome shotgun (WGS) entry which is preliminary data.</text>
</comment>
<dbReference type="EMBL" id="JAMXLT020000012">
    <property type="protein sequence ID" value="MDW8548868.1"/>
    <property type="molecule type" value="Genomic_DNA"/>
</dbReference>